<keyword evidence="3" id="KW-0805">Transcription regulation</keyword>
<dbReference type="CDD" id="cd00009">
    <property type="entry name" value="AAA"/>
    <property type="match status" value="1"/>
</dbReference>
<protein>
    <submittedName>
        <fullName evidence="7">AAA domain-containing protein</fullName>
    </submittedName>
</protein>
<accession>A0A6N7ITL5</accession>
<dbReference type="InterPro" id="IPR002197">
    <property type="entry name" value="HTH_Fis"/>
</dbReference>
<dbReference type="InterPro" id="IPR035965">
    <property type="entry name" value="PAS-like_dom_sf"/>
</dbReference>
<gene>
    <name evidence="7" type="ORF">GFC01_14385</name>
</gene>
<dbReference type="SMART" id="SM00382">
    <property type="entry name" value="AAA"/>
    <property type="match status" value="1"/>
</dbReference>
<reference evidence="7 8" key="1">
    <citation type="submission" date="2019-10" db="EMBL/GenBank/DDBJ databases">
        <title>Comparative genomics of sulfur disproportionating microorganisms.</title>
        <authorList>
            <person name="Ward L.M."/>
            <person name="Bertran E."/>
            <person name="Johnston D."/>
        </authorList>
    </citation>
    <scope>NUCLEOTIDE SEQUENCE [LARGE SCALE GENOMIC DNA]</scope>
    <source>
        <strain evidence="7 8">DSM 14055</strain>
    </source>
</reference>
<keyword evidence="5" id="KW-0804">Transcription</keyword>
<dbReference type="PROSITE" id="PS50045">
    <property type="entry name" value="SIGMA54_INTERACT_4"/>
    <property type="match status" value="1"/>
</dbReference>
<dbReference type="PANTHER" id="PTHR32071:SF57">
    <property type="entry name" value="C4-DICARBOXYLATE TRANSPORT TRANSCRIPTIONAL REGULATORY PROTEIN DCTD"/>
    <property type="match status" value="1"/>
</dbReference>
<dbReference type="EMBL" id="WHYR01000049">
    <property type="protein sequence ID" value="MQL53424.1"/>
    <property type="molecule type" value="Genomic_DNA"/>
</dbReference>
<dbReference type="Pfam" id="PF02954">
    <property type="entry name" value="HTH_8"/>
    <property type="match status" value="1"/>
</dbReference>
<evidence type="ECO:0000256" key="4">
    <source>
        <dbReference type="ARBA" id="ARBA00023125"/>
    </source>
</evidence>
<dbReference type="Gene3D" id="3.40.50.300">
    <property type="entry name" value="P-loop containing nucleotide triphosphate hydrolases"/>
    <property type="match status" value="1"/>
</dbReference>
<dbReference type="SUPFAM" id="SSF55785">
    <property type="entry name" value="PYP-like sensor domain (PAS domain)"/>
    <property type="match status" value="1"/>
</dbReference>
<dbReference type="Pfam" id="PF00158">
    <property type="entry name" value="Sigma54_activat"/>
    <property type="match status" value="1"/>
</dbReference>
<proteinExistence type="predicted"/>
<dbReference type="PROSITE" id="PS00676">
    <property type="entry name" value="SIGMA54_INTERACT_2"/>
    <property type="match status" value="1"/>
</dbReference>
<dbReference type="InterPro" id="IPR003593">
    <property type="entry name" value="AAA+_ATPase"/>
</dbReference>
<dbReference type="InterPro" id="IPR025944">
    <property type="entry name" value="Sigma_54_int_dom_CS"/>
</dbReference>
<keyword evidence="4" id="KW-0238">DNA-binding</keyword>
<evidence type="ECO:0000256" key="5">
    <source>
        <dbReference type="ARBA" id="ARBA00023163"/>
    </source>
</evidence>
<dbReference type="InterPro" id="IPR027417">
    <property type="entry name" value="P-loop_NTPase"/>
</dbReference>
<evidence type="ECO:0000313" key="8">
    <source>
        <dbReference type="Proteomes" id="UP000441717"/>
    </source>
</evidence>
<organism evidence="7 8">
    <name type="scientific">Desulfofundulus thermobenzoicus</name>
    <dbReference type="NCBI Taxonomy" id="29376"/>
    <lineage>
        <taxon>Bacteria</taxon>
        <taxon>Bacillati</taxon>
        <taxon>Bacillota</taxon>
        <taxon>Clostridia</taxon>
        <taxon>Eubacteriales</taxon>
        <taxon>Peptococcaceae</taxon>
        <taxon>Desulfofundulus</taxon>
    </lineage>
</organism>
<dbReference type="PROSITE" id="PS00675">
    <property type="entry name" value="SIGMA54_INTERACT_1"/>
    <property type="match status" value="1"/>
</dbReference>
<evidence type="ECO:0000256" key="2">
    <source>
        <dbReference type="ARBA" id="ARBA00022840"/>
    </source>
</evidence>
<dbReference type="PROSITE" id="PS00688">
    <property type="entry name" value="SIGMA54_INTERACT_3"/>
    <property type="match status" value="1"/>
</dbReference>
<dbReference type="Gene3D" id="1.10.10.60">
    <property type="entry name" value="Homeodomain-like"/>
    <property type="match status" value="1"/>
</dbReference>
<evidence type="ECO:0000313" key="7">
    <source>
        <dbReference type="EMBL" id="MQL53424.1"/>
    </source>
</evidence>
<feature type="domain" description="Sigma-54 factor interaction" evidence="6">
    <location>
        <begin position="149"/>
        <end position="378"/>
    </location>
</feature>
<keyword evidence="2" id="KW-0067">ATP-binding</keyword>
<dbReference type="Gene3D" id="1.10.8.60">
    <property type="match status" value="1"/>
</dbReference>
<comment type="caution">
    <text evidence="7">The sequence shown here is derived from an EMBL/GenBank/DDBJ whole genome shotgun (WGS) entry which is preliminary data.</text>
</comment>
<dbReference type="SUPFAM" id="SSF52540">
    <property type="entry name" value="P-loop containing nucleoside triphosphate hydrolases"/>
    <property type="match status" value="1"/>
</dbReference>
<dbReference type="GO" id="GO:0043565">
    <property type="term" value="F:sequence-specific DNA binding"/>
    <property type="evidence" value="ECO:0007669"/>
    <property type="project" value="InterPro"/>
</dbReference>
<dbReference type="InterPro" id="IPR025943">
    <property type="entry name" value="Sigma_54_int_dom_ATP-bd_2"/>
</dbReference>
<dbReference type="Gene3D" id="3.30.450.20">
    <property type="entry name" value="PAS domain"/>
    <property type="match status" value="1"/>
</dbReference>
<sequence>MSRMNNLLAKIPLNNGLVLNQNIDTSYSQCSGIYLTDGNAITMGIDKHYQELTNILEEEVKGRHMKELEDDGYFDRSVSLLVLKYKTRVTIEQKVLRSGKKIIVTGNPIFDKDGNIVMIATTVFPLGYTAQPSQRINSINNAIPELHGMVAASQAMQQVLVRAIRAAALDSTVLIMGESGVGKEVVAKIIHLNSNRRTSSFIKVNIASIPEELFESELFGYRCGAFTGASKEGKRGLVQAADGGTLFLDEIGEVPLGSQAKLLRLLQEKEVLPLGSVITEQVDVRFIAATNRNLPEMVKEEKFREDLFYRLNVMPIYIPPLRERPEDICALLQHFLTYYCQRYRVQKQLTPGALETLMGYEWPGNIRELQNLIERLVVLYPDQEITSEHIFDELSLKGPYNFLNNGSKRSVAMQNLDLTNIVADFEKDILLKTLKQYGNNMEKAAQALGIHRTTLMRKLRKYRLKS</sequence>
<dbReference type="PRINTS" id="PR01590">
    <property type="entry name" value="HTHFIS"/>
</dbReference>
<keyword evidence="1" id="KW-0547">Nucleotide-binding</keyword>
<dbReference type="FunFam" id="3.40.50.300:FF:000006">
    <property type="entry name" value="DNA-binding transcriptional regulator NtrC"/>
    <property type="match status" value="1"/>
</dbReference>
<dbReference type="InterPro" id="IPR002078">
    <property type="entry name" value="Sigma_54_int"/>
</dbReference>
<dbReference type="Pfam" id="PF25601">
    <property type="entry name" value="AAA_lid_14"/>
    <property type="match status" value="1"/>
</dbReference>
<dbReference type="InterPro" id="IPR009057">
    <property type="entry name" value="Homeodomain-like_sf"/>
</dbReference>
<name>A0A6N7ITL5_9FIRM</name>
<dbReference type="PANTHER" id="PTHR32071">
    <property type="entry name" value="TRANSCRIPTIONAL REGULATORY PROTEIN"/>
    <property type="match status" value="1"/>
</dbReference>
<evidence type="ECO:0000256" key="3">
    <source>
        <dbReference type="ARBA" id="ARBA00023015"/>
    </source>
</evidence>
<dbReference type="Proteomes" id="UP000441717">
    <property type="component" value="Unassembled WGS sequence"/>
</dbReference>
<evidence type="ECO:0000259" key="6">
    <source>
        <dbReference type="PROSITE" id="PS50045"/>
    </source>
</evidence>
<dbReference type="InterPro" id="IPR025662">
    <property type="entry name" value="Sigma_54_int_dom_ATP-bd_1"/>
</dbReference>
<dbReference type="SUPFAM" id="SSF46689">
    <property type="entry name" value="Homeodomain-like"/>
    <property type="match status" value="1"/>
</dbReference>
<keyword evidence="8" id="KW-1185">Reference proteome</keyword>
<dbReference type="AlphaFoldDB" id="A0A6N7ITL5"/>
<dbReference type="InterPro" id="IPR058031">
    <property type="entry name" value="AAA_lid_NorR"/>
</dbReference>
<dbReference type="OrthoDB" id="1803236at2"/>
<dbReference type="GO" id="GO:0006355">
    <property type="term" value="P:regulation of DNA-templated transcription"/>
    <property type="evidence" value="ECO:0007669"/>
    <property type="project" value="InterPro"/>
</dbReference>
<dbReference type="GO" id="GO:0005524">
    <property type="term" value="F:ATP binding"/>
    <property type="evidence" value="ECO:0007669"/>
    <property type="project" value="UniProtKB-KW"/>
</dbReference>
<evidence type="ECO:0000256" key="1">
    <source>
        <dbReference type="ARBA" id="ARBA00022741"/>
    </source>
</evidence>